<dbReference type="AlphaFoldDB" id="A0AAV4P2U7"/>
<sequence length="181" mass="20142">MPFSKRLHKLHYACHNSLHVLSALAIYSAKRLWEFDGIPSRKSLGLTQPTLRLEASKTASKLTTSDKRKCATTKVNPDSSLPNRLESWPLLSGGRTHCPKFFSHESGTHPINDTDGGHHNIEKEGEAICLESGLFRIGKRTHRGNSKNNPIQKRCPATSLIRTTAAGREAIWYLLSYSPPS</sequence>
<gene>
    <name evidence="1" type="ORF">CDAR_265581</name>
</gene>
<name>A0AAV4P2U7_9ARAC</name>
<proteinExistence type="predicted"/>
<protein>
    <submittedName>
        <fullName evidence="1">Uncharacterized protein</fullName>
    </submittedName>
</protein>
<reference evidence="1 2" key="1">
    <citation type="submission" date="2021-06" db="EMBL/GenBank/DDBJ databases">
        <title>Caerostris darwini draft genome.</title>
        <authorList>
            <person name="Kono N."/>
            <person name="Arakawa K."/>
        </authorList>
    </citation>
    <scope>NUCLEOTIDE SEQUENCE [LARGE SCALE GENOMIC DNA]</scope>
</reference>
<dbReference type="EMBL" id="BPLQ01002236">
    <property type="protein sequence ID" value="GIX90348.1"/>
    <property type="molecule type" value="Genomic_DNA"/>
</dbReference>
<accession>A0AAV4P2U7</accession>
<keyword evidence="2" id="KW-1185">Reference proteome</keyword>
<evidence type="ECO:0000313" key="1">
    <source>
        <dbReference type="EMBL" id="GIX90348.1"/>
    </source>
</evidence>
<comment type="caution">
    <text evidence="1">The sequence shown here is derived from an EMBL/GenBank/DDBJ whole genome shotgun (WGS) entry which is preliminary data.</text>
</comment>
<organism evidence="1 2">
    <name type="scientific">Caerostris darwini</name>
    <dbReference type="NCBI Taxonomy" id="1538125"/>
    <lineage>
        <taxon>Eukaryota</taxon>
        <taxon>Metazoa</taxon>
        <taxon>Ecdysozoa</taxon>
        <taxon>Arthropoda</taxon>
        <taxon>Chelicerata</taxon>
        <taxon>Arachnida</taxon>
        <taxon>Araneae</taxon>
        <taxon>Araneomorphae</taxon>
        <taxon>Entelegynae</taxon>
        <taxon>Araneoidea</taxon>
        <taxon>Araneidae</taxon>
        <taxon>Caerostris</taxon>
    </lineage>
</organism>
<dbReference type="Proteomes" id="UP001054837">
    <property type="component" value="Unassembled WGS sequence"/>
</dbReference>
<evidence type="ECO:0000313" key="2">
    <source>
        <dbReference type="Proteomes" id="UP001054837"/>
    </source>
</evidence>